<evidence type="ECO:0008006" key="3">
    <source>
        <dbReference type="Google" id="ProtNLM"/>
    </source>
</evidence>
<dbReference type="OrthoDB" id="137267at2157"/>
<dbReference type="GeneID" id="14406959"/>
<dbReference type="RefSeq" id="WP_015324550.1">
    <property type="nucleotide sequence ID" value="NC_019977.1"/>
</dbReference>
<dbReference type="EMBL" id="CP003362">
    <property type="protein sequence ID" value="AGB49384.1"/>
    <property type="molecule type" value="Genomic_DNA"/>
</dbReference>
<proteinExistence type="predicted"/>
<evidence type="ECO:0000313" key="2">
    <source>
        <dbReference type="Proteomes" id="UP000010866"/>
    </source>
</evidence>
<dbReference type="HOGENOM" id="CLU_081549_0_0_2"/>
<name>L0KZH0_METHD</name>
<keyword evidence="2" id="KW-1185">Reference proteome</keyword>
<evidence type="ECO:0000313" key="1">
    <source>
        <dbReference type="EMBL" id="AGB49384.1"/>
    </source>
</evidence>
<gene>
    <name evidence="1" type="ordered locus">Metho_1150</name>
</gene>
<reference evidence="2" key="1">
    <citation type="submission" date="2012-02" db="EMBL/GenBank/DDBJ databases">
        <title>Complete sequence of chromosome of Methanomethylovorans hollandica DSM 15978.</title>
        <authorList>
            <person name="Lucas S."/>
            <person name="Copeland A."/>
            <person name="Lapidus A."/>
            <person name="Glavina del Rio T."/>
            <person name="Dalin E."/>
            <person name="Tice H."/>
            <person name="Bruce D."/>
            <person name="Goodwin L."/>
            <person name="Pitluck S."/>
            <person name="Peters L."/>
            <person name="Mikhailova N."/>
            <person name="Held B."/>
            <person name="Kyrpides N."/>
            <person name="Mavromatis K."/>
            <person name="Ivanova N."/>
            <person name="Brettin T."/>
            <person name="Detter J.C."/>
            <person name="Han C."/>
            <person name="Larimer F."/>
            <person name="Land M."/>
            <person name="Hauser L."/>
            <person name="Markowitz V."/>
            <person name="Cheng J.-F."/>
            <person name="Hugenholtz P."/>
            <person name="Woyke T."/>
            <person name="Wu D."/>
            <person name="Spring S."/>
            <person name="Schroeder M."/>
            <person name="Brambilla E."/>
            <person name="Klenk H.-P."/>
            <person name="Eisen J.A."/>
        </authorList>
    </citation>
    <scope>NUCLEOTIDE SEQUENCE [LARGE SCALE GENOMIC DNA]</scope>
    <source>
        <strain evidence="2">DSM 15978 / NBRC 107637 / DMS1</strain>
    </source>
</reference>
<organism evidence="1 2">
    <name type="scientific">Methanomethylovorans hollandica (strain DSM 15978 / NBRC 107637 / DMS1)</name>
    <dbReference type="NCBI Taxonomy" id="867904"/>
    <lineage>
        <taxon>Archaea</taxon>
        <taxon>Methanobacteriati</taxon>
        <taxon>Methanobacteriota</taxon>
        <taxon>Stenosarchaea group</taxon>
        <taxon>Methanomicrobia</taxon>
        <taxon>Methanosarcinales</taxon>
        <taxon>Methanosarcinaceae</taxon>
        <taxon>Methanomethylovorans</taxon>
    </lineage>
</organism>
<dbReference type="AlphaFoldDB" id="L0KZH0"/>
<dbReference type="Proteomes" id="UP000010866">
    <property type="component" value="Chromosome"/>
</dbReference>
<sequence length="296" mass="33739">MNWELYRWVWVLQSPLSVGTLPSGSLNRCHLYIPARAIWGAITAEVARRSDGHFPDYAVIGNGIQEEIRFTYLFPAVKINQEWKAWLPCYMEDKGLCWQLEDANDDFNNVISNQIFRSRLLYTRPGTSINPESDSAEEGSLHETECIQIYWSPSEEKNNKQYQQIGMIGYVLVKSNSLYIDSIKEIETLLIGGDTRYGFGKLRQVDFSNQSYLFNNTVNLSNSEPIITGRSVLGHTATVKNMSGDIEALAGWDYLSNGRLKGFEKTYWTPGSFSPDGQSDWKIGRHGHWENVNKNS</sequence>
<dbReference type="STRING" id="867904.Metho_1150"/>
<dbReference type="KEGG" id="mhz:Metho_1150"/>
<protein>
    <recommendedName>
        <fullName evidence="3">RAMP superfamily protein probably involved in DNA repair</fullName>
    </recommendedName>
</protein>
<accession>L0KZH0</accession>